<dbReference type="STRING" id="266749.SAMN05421876_10575"/>
<dbReference type="EMBL" id="JSYL01000003">
    <property type="protein sequence ID" value="KIA89296.1"/>
    <property type="molecule type" value="Genomic_DNA"/>
</dbReference>
<name>A0A0C1CY50_9FLAO</name>
<dbReference type="RefSeq" id="WP_039350822.1">
    <property type="nucleotide sequence ID" value="NZ_FOLA01000005.1"/>
</dbReference>
<evidence type="ECO:0008006" key="3">
    <source>
        <dbReference type="Google" id="ProtNLM"/>
    </source>
</evidence>
<dbReference type="Proteomes" id="UP000031473">
    <property type="component" value="Unassembled WGS sequence"/>
</dbReference>
<evidence type="ECO:0000313" key="2">
    <source>
        <dbReference type="Proteomes" id="UP000031473"/>
    </source>
</evidence>
<sequence length="248" mass="28983">MKKFYLLIILLMISGSLKSQNKSLFFPRDQHCYLGGFSEFYKDFHKILIEKKIKPCENKKEFFTALVLIKPDNSIEVLDSESAVNNKCSFEIAKEVMRNMNKWITAKIDGQEKPTIARIMFYMDDLFENYKEGYTVSKNINDSYYGKDFPGGMNSFRKEVLRRTDTSNFYFRGKGILKAETTFTINEKGELEDLAITKSSGLKEFDDMLLESIRKTIKKDIWTPAKLHDIKIKSRFRLPFSVDVDRTD</sequence>
<dbReference type="OrthoDB" id="1265378at2"/>
<organism evidence="1 2">
    <name type="scientific">Kaistella jeonii</name>
    <dbReference type="NCBI Taxonomy" id="266749"/>
    <lineage>
        <taxon>Bacteria</taxon>
        <taxon>Pseudomonadati</taxon>
        <taxon>Bacteroidota</taxon>
        <taxon>Flavobacteriia</taxon>
        <taxon>Flavobacteriales</taxon>
        <taxon>Weeksellaceae</taxon>
        <taxon>Chryseobacterium group</taxon>
        <taxon>Kaistella</taxon>
    </lineage>
</organism>
<protein>
    <recommendedName>
        <fullName evidence="3">TonB C-terminal domain-containing protein</fullName>
    </recommendedName>
</protein>
<dbReference type="Gene3D" id="3.30.1150.10">
    <property type="match status" value="1"/>
</dbReference>
<reference evidence="1 2" key="1">
    <citation type="submission" date="2014-10" db="EMBL/GenBank/DDBJ databases">
        <title>Kaistella jeonii genome.</title>
        <authorList>
            <person name="Clayton J.T."/>
            <person name="Newman J.D."/>
        </authorList>
    </citation>
    <scope>NUCLEOTIDE SEQUENCE [LARGE SCALE GENOMIC DNA]</scope>
    <source>
        <strain evidence="1 2">DSM 17048</strain>
    </source>
</reference>
<gene>
    <name evidence="1" type="ORF">OA86_06765</name>
</gene>
<comment type="caution">
    <text evidence="1">The sequence shown here is derived from an EMBL/GenBank/DDBJ whole genome shotgun (WGS) entry which is preliminary data.</text>
</comment>
<dbReference type="AlphaFoldDB" id="A0A0C1CY50"/>
<proteinExistence type="predicted"/>
<dbReference type="Pfam" id="PF13103">
    <property type="entry name" value="TonB_2"/>
    <property type="match status" value="1"/>
</dbReference>
<evidence type="ECO:0000313" key="1">
    <source>
        <dbReference type="EMBL" id="KIA89296.1"/>
    </source>
</evidence>
<keyword evidence="2" id="KW-1185">Reference proteome</keyword>
<accession>A0A0C1CY50</accession>
<dbReference type="SUPFAM" id="SSF74653">
    <property type="entry name" value="TolA/TonB C-terminal domain"/>
    <property type="match status" value="1"/>
</dbReference>